<proteinExistence type="predicted"/>
<protein>
    <submittedName>
        <fullName evidence="4">Uncharacterized protein</fullName>
    </submittedName>
</protein>
<keyword evidence="3" id="KW-1185">Reference proteome</keyword>
<dbReference type="Proteomes" id="UP000046395">
    <property type="component" value="Unassembled WGS sequence"/>
</dbReference>
<evidence type="ECO:0000313" key="4">
    <source>
        <dbReference type="WBParaSite" id="TMUE_2000007687.1"/>
    </source>
</evidence>
<name>A0A5S6QLE4_TRIMR</name>
<keyword evidence="2" id="KW-0732">Signal</keyword>
<feature type="signal peptide" evidence="2">
    <location>
        <begin position="1"/>
        <end position="20"/>
    </location>
</feature>
<feature type="region of interest" description="Disordered" evidence="1">
    <location>
        <begin position="18"/>
        <end position="83"/>
    </location>
</feature>
<dbReference type="AlphaFoldDB" id="A0A5S6QLE4"/>
<reference evidence="4" key="1">
    <citation type="submission" date="2019-12" db="UniProtKB">
        <authorList>
            <consortium name="WormBaseParasite"/>
        </authorList>
    </citation>
    <scope>IDENTIFICATION</scope>
</reference>
<feature type="compositionally biased region" description="Low complexity" evidence="1">
    <location>
        <begin position="65"/>
        <end position="79"/>
    </location>
</feature>
<dbReference type="WBParaSite" id="TMUE_2000007687.1">
    <property type="protein sequence ID" value="TMUE_2000007687.1"/>
    <property type="gene ID" value="WBGene00299976"/>
</dbReference>
<feature type="compositionally biased region" description="Acidic residues" evidence="1">
    <location>
        <begin position="24"/>
        <end position="40"/>
    </location>
</feature>
<evidence type="ECO:0000256" key="2">
    <source>
        <dbReference type="SAM" id="SignalP"/>
    </source>
</evidence>
<organism evidence="3 4">
    <name type="scientific">Trichuris muris</name>
    <name type="common">Mouse whipworm</name>
    <dbReference type="NCBI Taxonomy" id="70415"/>
    <lineage>
        <taxon>Eukaryota</taxon>
        <taxon>Metazoa</taxon>
        <taxon>Ecdysozoa</taxon>
        <taxon>Nematoda</taxon>
        <taxon>Enoplea</taxon>
        <taxon>Dorylaimia</taxon>
        <taxon>Trichinellida</taxon>
        <taxon>Trichuridae</taxon>
        <taxon>Trichuris</taxon>
    </lineage>
</organism>
<evidence type="ECO:0000256" key="1">
    <source>
        <dbReference type="SAM" id="MobiDB-lite"/>
    </source>
</evidence>
<sequence length="131" mass="13936">MLFTFVFLLGFFISTSVSNAAEEPPVEEEEEEQVELEEADNGTPDAREQKPTTANPTIQTPPKPQSQAAPAPTTTSAPKGNGVKMFAQKVGKGVVKGSKFAFKKTQQAAKATGKQIGKATKTVKAKVANKK</sequence>
<feature type="chain" id="PRO_5024365684" evidence="2">
    <location>
        <begin position="21"/>
        <end position="131"/>
    </location>
</feature>
<evidence type="ECO:0000313" key="3">
    <source>
        <dbReference type="Proteomes" id="UP000046395"/>
    </source>
</evidence>
<accession>A0A5S6QLE4</accession>